<proteinExistence type="predicted"/>
<organism evidence="2 3">
    <name type="scientific">Sorghum bicolor</name>
    <name type="common">Sorghum</name>
    <name type="synonym">Sorghum vulgare</name>
    <dbReference type="NCBI Taxonomy" id="4558"/>
    <lineage>
        <taxon>Eukaryota</taxon>
        <taxon>Viridiplantae</taxon>
        <taxon>Streptophyta</taxon>
        <taxon>Embryophyta</taxon>
        <taxon>Tracheophyta</taxon>
        <taxon>Spermatophyta</taxon>
        <taxon>Magnoliopsida</taxon>
        <taxon>Liliopsida</taxon>
        <taxon>Poales</taxon>
        <taxon>Poaceae</taxon>
        <taxon>PACMAD clade</taxon>
        <taxon>Panicoideae</taxon>
        <taxon>Andropogonodae</taxon>
        <taxon>Andropogoneae</taxon>
        <taxon>Sorghinae</taxon>
        <taxon>Sorghum</taxon>
    </lineage>
</organism>
<dbReference type="AlphaFoldDB" id="A0A1Z5RHH2"/>
<reference evidence="3" key="3">
    <citation type="journal article" date="2018" name="Plant J.">
        <title>The Sorghum bicolor reference genome: improved assembly, gene annotations, a transcriptome atlas, and signatures of genome organization.</title>
        <authorList>
            <person name="McCormick R.F."/>
            <person name="Truong S.K."/>
            <person name="Sreedasyam A."/>
            <person name="Jenkins J."/>
            <person name="Shu S."/>
            <person name="Sims D."/>
            <person name="Kennedy M."/>
            <person name="Amirebrahimi M."/>
            <person name="Weers B.D."/>
            <person name="McKinley B."/>
            <person name="Mattison A."/>
            <person name="Morishige D.T."/>
            <person name="Grimwood J."/>
            <person name="Schmutz J."/>
            <person name="Mullet J.E."/>
        </authorList>
    </citation>
    <scope>NUCLEOTIDE SEQUENCE [LARGE SCALE GENOMIC DNA]</scope>
    <source>
        <strain evidence="3">cv. BTx623</strain>
    </source>
</reference>
<dbReference type="Gramene" id="OQU83210">
    <property type="protein sequence ID" value="OQU83210"/>
    <property type="gene ID" value="SORBI_3005G092301"/>
</dbReference>
<dbReference type="Gramene" id="OQU83211">
    <property type="protein sequence ID" value="OQU83211"/>
    <property type="gene ID" value="SORBI_3005G092301"/>
</dbReference>
<dbReference type="EMBL" id="CM000764">
    <property type="protein sequence ID" value="OQU83210.1"/>
    <property type="molecule type" value="Genomic_DNA"/>
</dbReference>
<feature type="region of interest" description="Disordered" evidence="1">
    <location>
        <begin position="87"/>
        <end position="106"/>
    </location>
</feature>
<dbReference type="EMBL" id="CM000764">
    <property type="protein sequence ID" value="OQU83211.1"/>
    <property type="molecule type" value="Genomic_DNA"/>
</dbReference>
<reference evidence="2" key="2">
    <citation type="submission" date="2017-02" db="EMBL/GenBank/DDBJ databases">
        <title>WGS assembly of Sorghum bicolor.</title>
        <authorList>
            <person name="Paterson A."/>
            <person name="Mullet J."/>
            <person name="Bowers J."/>
            <person name="Bruggmann R."/>
            <person name="Dubchak I."/>
            <person name="Grimwood J."/>
            <person name="Gundlach H."/>
            <person name="Haberer G."/>
            <person name="Hellsten U."/>
            <person name="Mitros T."/>
            <person name="Poliakov A."/>
            <person name="Schmutz J."/>
            <person name="Spannagl M."/>
            <person name="Tang H."/>
            <person name="Wang X."/>
            <person name="Wicker T."/>
            <person name="Bharti A."/>
            <person name="Chapman J."/>
            <person name="Feltus F."/>
            <person name="Gowik U."/>
            <person name="Grigoriev I."/>
            <person name="Lyons E."/>
            <person name="Maher C."/>
            <person name="Martis M."/>
            <person name="Narechania A."/>
            <person name="Otillar R."/>
            <person name="Penning B."/>
            <person name="Salamov A."/>
            <person name="Wang Y."/>
            <person name="Zhang L."/>
            <person name="Carpita N."/>
            <person name="Freeling M."/>
            <person name="Gingle A."/>
            <person name="Hash C."/>
            <person name="Keller B."/>
            <person name="Klein P."/>
            <person name="Kresovich S."/>
            <person name="Mccann M."/>
            <person name="Ming R."/>
            <person name="Peterson D."/>
            <person name="Rahman M."/>
            <person name="Ware D."/>
            <person name="Westhoff P."/>
            <person name="Mayer K."/>
            <person name="Messing J."/>
            <person name="Sims D."/>
            <person name="Jenkins J."/>
            <person name="Shu S."/>
            <person name="Rokhsar D."/>
        </authorList>
    </citation>
    <scope>NUCLEOTIDE SEQUENCE</scope>
</reference>
<sequence>MTRGGALAGARRVAVSACGSSAARRSHSFLVLKRIDLSAYDSLDDASSPWSSTSSATCASRGQTGSAGVASRPLYSPPVHLVCRASSSPTTVPASAIPPARGSPSF</sequence>
<evidence type="ECO:0000313" key="3">
    <source>
        <dbReference type="Proteomes" id="UP000000768"/>
    </source>
</evidence>
<dbReference type="InParanoid" id="A0A1Z5RHH2"/>
<protein>
    <submittedName>
        <fullName evidence="2">Uncharacterized protein</fullName>
    </submittedName>
</protein>
<gene>
    <name evidence="2" type="ORF">SORBI_3005G092301</name>
</gene>
<feature type="region of interest" description="Disordered" evidence="1">
    <location>
        <begin position="45"/>
        <end position="71"/>
    </location>
</feature>
<feature type="compositionally biased region" description="Low complexity" evidence="1">
    <location>
        <begin position="87"/>
        <end position="100"/>
    </location>
</feature>
<accession>A0A1Z5RHH2</accession>
<reference evidence="2 3" key="1">
    <citation type="journal article" date="2009" name="Nature">
        <title>The Sorghum bicolor genome and the diversification of grasses.</title>
        <authorList>
            <person name="Paterson A.H."/>
            <person name="Bowers J.E."/>
            <person name="Bruggmann R."/>
            <person name="Dubchak I."/>
            <person name="Grimwood J."/>
            <person name="Gundlach H."/>
            <person name="Haberer G."/>
            <person name="Hellsten U."/>
            <person name="Mitros T."/>
            <person name="Poliakov A."/>
            <person name="Schmutz J."/>
            <person name="Spannagl M."/>
            <person name="Tang H."/>
            <person name="Wang X."/>
            <person name="Wicker T."/>
            <person name="Bharti A.K."/>
            <person name="Chapman J."/>
            <person name="Feltus F.A."/>
            <person name="Gowik U."/>
            <person name="Grigoriev I.V."/>
            <person name="Lyons E."/>
            <person name="Maher C.A."/>
            <person name="Martis M."/>
            <person name="Narechania A."/>
            <person name="Otillar R.P."/>
            <person name="Penning B.W."/>
            <person name="Salamov A.A."/>
            <person name="Wang Y."/>
            <person name="Zhang L."/>
            <person name="Carpita N.C."/>
            <person name="Freeling M."/>
            <person name="Gingle A.R."/>
            <person name="Hash C.T."/>
            <person name="Keller B."/>
            <person name="Klein P."/>
            <person name="Kresovich S."/>
            <person name="McCann M.C."/>
            <person name="Ming R."/>
            <person name="Peterson D.G."/>
            <person name="Mehboob-ur-Rahman"/>
            <person name="Ware D."/>
            <person name="Westhoff P."/>
            <person name="Mayer K.F."/>
            <person name="Messing J."/>
            <person name="Rokhsar D.S."/>
        </authorList>
    </citation>
    <scope>NUCLEOTIDE SEQUENCE [LARGE SCALE GENOMIC DNA]</scope>
    <source>
        <strain evidence="3">cv. BTx623</strain>
    </source>
</reference>
<name>A0A1Z5RHH2_SORBI</name>
<evidence type="ECO:0000256" key="1">
    <source>
        <dbReference type="SAM" id="MobiDB-lite"/>
    </source>
</evidence>
<feature type="compositionally biased region" description="Low complexity" evidence="1">
    <location>
        <begin position="45"/>
        <end position="60"/>
    </location>
</feature>
<evidence type="ECO:0000313" key="2">
    <source>
        <dbReference type="EMBL" id="OQU83210.1"/>
    </source>
</evidence>
<dbReference type="Proteomes" id="UP000000768">
    <property type="component" value="Chromosome 5"/>
</dbReference>
<keyword evidence="3" id="KW-1185">Reference proteome</keyword>